<dbReference type="InterPro" id="IPR029002">
    <property type="entry name" value="PLPC/GPLD1"/>
</dbReference>
<evidence type="ECO:0000259" key="2">
    <source>
        <dbReference type="Pfam" id="PF00882"/>
    </source>
</evidence>
<dbReference type="Pfam" id="PF00882">
    <property type="entry name" value="Zn_dep_PLPC"/>
    <property type="match status" value="1"/>
</dbReference>
<name>A0A4R4E1Z2_9BACT</name>
<sequence length="417" mass="47165">MRPRRGLWALVLFVAGILASPRAGAYSVLTHEAIVDAVWESSLRPLLLRRFPGATAEDLKAAHAAAYGGALMPDMGYFPGGAPFFTNLVHYVRSGDFVSALLREAKTSLELGFALGALSHYHADRWGHPLGTNRCAPILYPKSAKGAGALTYEEAPLAHKRVEFGFDVLQTARGNYAPEAYHDFIGFQFADSLLARVFVQTYGLRIQDVFGNYGRAISLLRICVRDFFPLLAKSAWHNRRAEINKAQPGATARSFRYRMRQKQYNKRFPRSEDHPRFFTRLFANVRFLLPKVGPLRPLKFKVPDRETEKIFIASFDTVTLHLRAYTQLLHEGKAPSLPNYDYDTGQRTEPGEYKLTDQTYRCLLVNLHKEDFRTVPPALRSNLAAFFGRGGQAMYPEKEKDRVKLTTALKDFKTEAR</sequence>
<accession>A0A4R4E1Z2</accession>
<feature type="chain" id="PRO_5020587063" description="Phospholipase C/D domain-containing protein" evidence="1">
    <location>
        <begin position="26"/>
        <end position="417"/>
    </location>
</feature>
<keyword evidence="4" id="KW-1185">Reference proteome</keyword>
<feature type="signal peptide" evidence="1">
    <location>
        <begin position="1"/>
        <end position="25"/>
    </location>
</feature>
<evidence type="ECO:0000256" key="1">
    <source>
        <dbReference type="SAM" id="SignalP"/>
    </source>
</evidence>
<gene>
    <name evidence="3" type="ORF">E0486_12995</name>
</gene>
<keyword evidence="1" id="KW-0732">Signal</keyword>
<comment type="caution">
    <text evidence="3">The sequence shown here is derived from an EMBL/GenBank/DDBJ whole genome shotgun (WGS) entry which is preliminary data.</text>
</comment>
<dbReference type="Proteomes" id="UP000295164">
    <property type="component" value="Unassembled WGS sequence"/>
</dbReference>
<dbReference type="RefSeq" id="WP_131852607.1">
    <property type="nucleotide sequence ID" value="NZ_SKFH01000023.1"/>
</dbReference>
<dbReference type="EMBL" id="SKFH01000023">
    <property type="protein sequence ID" value="TCZ69087.1"/>
    <property type="molecule type" value="Genomic_DNA"/>
</dbReference>
<protein>
    <recommendedName>
        <fullName evidence="2">Phospholipase C/D domain-containing protein</fullName>
    </recommendedName>
</protein>
<dbReference type="OrthoDB" id="648959at2"/>
<dbReference type="AlphaFoldDB" id="A0A4R4E1Z2"/>
<proteinExistence type="predicted"/>
<evidence type="ECO:0000313" key="4">
    <source>
        <dbReference type="Proteomes" id="UP000295164"/>
    </source>
</evidence>
<evidence type="ECO:0000313" key="3">
    <source>
        <dbReference type="EMBL" id="TCZ69087.1"/>
    </source>
</evidence>
<reference evidence="3 4" key="1">
    <citation type="submission" date="2019-03" db="EMBL/GenBank/DDBJ databases">
        <authorList>
            <person name="Kim M.K.M."/>
        </authorList>
    </citation>
    <scope>NUCLEOTIDE SEQUENCE [LARGE SCALE GENOMIC DNA]</scope>
    <source>
        <strain evidence="3 4">17J68-15</strain>
    </source>
</reference>
<organism evidence="3 4">
    <name type="scientific">Flaviaesturariibacter aridisoli</name>
    <dbReference type="NCBI Taxonomy" id="2545761"/>
    <lineage>
        <taxon>Bacteria</taxon>
        <taxon>Pseudomonadati</taxon>
        <taxon>Bacteroidota</taxon>
        <taxon>Chitinophagia</taxon>
        <taxon>Chitinophagales</taxon>
        <taxon>Chitinophagaceae</taxon>
        <taxon>Flaviaestuariibacter</taxon>
    </lineage>
</organism>
<feature type="domain" description="Phospholipase C/D" evidence="2">
    <location>
        <begin position="30"/>
        <end position="203"/>
    </location>
</feature>